<dbReference type="InterPro" id="IPR043504">
    <property type="entry name" value="Peptidase_S1_PA_chymotrypsin"/>
</dbReference>
<name>A0A674J5W1_9SAUR</name>
<dbReference type="Ensembl" id="ENSTMTT00000015890.1">
    <property type="protein sequence ID" value="ENSTMTP00000015337.1"/>
    <property type="gene ID" value="ENSTMTG00000011240.1"/>
</dbReference>
<accession>A0A674J5W1</accession>
<keyword evidence="7" id="KW-1185">Reference proteome</keyword>
<dbReference type="InterPro" id="IPR009003">
    <property type="entry name" value="Peptidase_S1_PA"/>
</dbReference>
<dbReference type="SUPFAM" id="SSF50494">
    <property type="entry name" value="Trypsin-like serine proteases"/>
    <property type="match status" value="1"/>
</dbReference>
<organism evidence="6 7">
    <name type="scientific">Terrapene triunguis</name>
    <name type="common">Three-toed box turtle</name>
    <dbReference type="NCBI Taxonomy" id="2587831"/>
    <lineage>
        <taxon>Eukaryota</taxon>
        <taxon>Metazoa</taxon>
        <taxon>Chordata</taxon>
        <taxon>Craniata</taxon>
        <taxon>Vertebrata</taxon>
        <taxon>Euteleostomi</taxon>
        <taxon>Archelosauria</taxon>
        <taxon>Testudinata</taxon>
        <taxon>Testudines</taxon>
        <taxon>Cryptodira</taxon>
        <taxon>Durocryptodira</taxon>
        <taxon>Testudinoidea</taxon>
        <taxon>Emydidae</taxon>
        <taxon>Terrapene</taxon>
    </lineage>
</organism>
<protein>
    <recommendedName>
        <fullName evidence="5">Peptidase S1 domain-containing protein</fullName>
    </recommendedName>
</protein>
<dbReference type="InterPro" id="IPR001254">
    <property type="entry name" value="Trypsin_dom"/>
</dbReference>
<reference evidence="6" key="1">
    <citation type="submission" date="2025-08" db="UniProtKB">
        <authorList>
            <consortium name="Ensembl"/>
        </authorList>
    </citation>
    <scope>IDENTIFICATION</scope>
</reference>
<dbReference type="Proteomes" id="UP000472274">
    <property type="component" value="Unplaced"/>
</dbReference>
<sequence>YWSGAAAPLRGEIIGGQEARPHSRPYMAFVKIEKGGNQRSMCGGFLIREDVVVMAAHCKCPGLPDPAGGGTDDHGQGRVSVSAVSALCPVQDAVRGGSPGEEGIIPGECGTGARGARGKGWEYWGKSRSLVSQADPGNQEPEPDRS</sequence>
<evidence type="ECO:0000259" key="5">
    <source>
        <dbReference type="Pfam" id="PF00089"/>
    </source>
</evidence>
<keyword evidence="3" id="KW-1015">Disulfide bond</keyword>
<reference evidence="6" key="2">
    <citation type="submission" date="2025-09" db="UniProtKB">
        <authorList>
            <consortium name="Ensembl"/>
        </authorList>
    </citation>
    <scope>IDENTIFICATION</scope>
</reference>
<dbReference type="InParanoid" id="A0A674J5W1"/>
<keyword evidence="2" id="KW-0865">Zymogen</keyword>
<evidence type="ECO:0000313" key="7">
    <source>
        <dbReference type="Proteomes" id="UP000472274"/>
    </source>
</evidence>
<evidence type="ECO:0000256" key="4">
    <source>
        <dbReference type="SAM" id="MobiDB-lite"/>
    </source>
</evidence>
<feature type="domain" description="Peptidase S1" evidence="5">
    <location>
        <begin position="13"/>
        <end position="59"/>
    </location>
</feature>
<evidence type="ECO:0000256" key="2">
    <source>
        <dbReference type="ARBA" id="ARBA00023145"/>
    </source>
</evidence>
<feature type="region of interest" description="Disordered" evidence="4">
    <location>
        <begin position="94"/>
        <end position="146"/>
    </location>
</feature>
<dbReference type="Gene3D" id="2.40.10.10">
    <property type="entry name" value="Trypsin-like serine proteases"/>
    <property type="match status" value="1"/>
</dbReference>
<dbReference type="PANTHER" id="PTHR24271">
    <property type="entry name" value="KALLIKREIN-RELATED"/>
    <property type="match status" value="1"/>
</dbReference>
<proteinExistence type="predicted"/>
<dbReference type="GeneTree" id="ENSGT00940000178278"/>
<dbReference type="AlphaFoldDB" id="A0A674J5W1"/>
<keyword evidence="1" id="KW-0732">Signal</keyword>
<evidence type="ECO:0000256" key="1">
    <source>
        <dbReference type="ARBA" id="ARBA00022729"/>
    </source>
</evidence>
<dbReference type="GO" id="GO:0006508">
    <property type="term" value="P:proteolysis"/>
    <property type="evidence" value="ECO:0007669"/>
    <property type="project" value="InterPro"/>
</dbReference>
<dbReference type="Pfam" id="PF00089">
    <property type="entry name" value="Trypsin"/>
    <property type="match status" value="1"/>
</dbReference>
<dbReference type="PANTHER" id="PTHR24271:SF81">
    <property type="entry name" value="GRANZYME B"/>
    <property type="match status" value="1"/>
</dbReference>
<dbReference type="GO" id="GO:0004252">
    <property type="term" value="F:serine-type endopeptidase activity"/>
    <property type="evidence" value="ECO:0007669"/>
    <property type="project" value="InterPro"/>
</dbReference>
<evidence type="ECO:0000313" key="6">
    <source>
        <dbReference type="Ensembl" id="ENSTMTP00000015337.1"/>
    </source>
</evidence>
<evidence type="ECO:0000256" key="3">
    <source>
        <dbReference type="ARBA" id="ARBA00023157"/>
    </source>
</evidence>